<dbReference type="Pfam" id="PF13302">
    <property type="entry name" value="Acetyltransf_3"/>
    <property type="match status" value="1"/>
</dbReference>
<sequence length="219" mass="24152">MLAPFPQDAYKIVTPRLVIRSATPDDAEGLHSILTTPDNQPFETVKTDVTPDDIRARIGRWQPMTASGKNAFMVVALRETGEIIGNGGFNCFELSGGETCDVAIKQARESGDERRITPYLTDTGVVLDHRQWGKGYGREVLCAKIEYAMEELGCSVVRVETDEANKPWRALMASLGLGHLEVIGPVSYDENLIAVGYSIDAATWKVARESLRQKGKWPL</sequence>
<dbReference type="EMBL" id="MPGH01000184">
    <property type="protein sequence ID" value="OLN85055.1"/>
    <property type="molecule type" value="Genomic_DNA"/>
</dbReference>
<evidence type="ECO:0000259" key="1">
    <source>
        <dbReference type="PROSITE" id="PS51186"/>
    </source>
</evidence>
<dbReference type="OrthoDB" id="64477at2759"/>
<dbReference type="PROSITE" id="PS51186">
    <property type="entry name" value="GNAT"/>
    <property type="match status" value="1"/>
</dbReference>
<dbReference type="AlphaFoldDB" id="A0A1Q8RL44"/>
<dbReference type="InterPro" id="IPR051531">
    <property type="entry name" value="N-acetyltransferase"/>
</dbReference>
<gene>
    <name evidence="2" type="ORF">CCHL11_10232</name>
</gene>
<accession>A0A1Q8RL44</accession>
<dbReference type="InterPro" id="IPR000182">
    <property type="entry name" value="GNAT_dom"/>
</dbReference>
<protein>
    <submittedName>
        <fullName evidence="2">Putative N-acetyltransferase p20-like protein 2</fullName>
    </submittedName>
</protein>
<dbReference type="PANTHER" id="PTHR43792">
    <property type="entry name" value="GNAT FAMILY, PUTATIVE (AFU_ORTHOLOGUE AFUA_3G00765)-RELATED-RELATED"/>
    <property type="match status" value="1"/>
</dbReference>
<dbReference type="PANTHER" id="PTHR43792:SF16">
    <property type="entry name" value="N-ACETYLTRANSFERASE DOMAIN-CONTAINING PROTEIN"/>
    <property type="match status" value="1"/>
</dbReference>
<dbReference type="InterPro" id="IPR016181">
    <property type="entry name" value="Acyl_CoA_acyltransferase"/>
</dbReference>
<organism evidence="2 3">
    <name type="scientific">Colletotrichum chlorophyti</name>
    <dbReference type="NCBI Taxonomy" id="708187"/>
    <lineage>
        <taxon>Eukaryota</taxon>
        <taxon>Fungi</taxon>
        <taxon>Dikarya</taxon>
        <taxon>Ascomycota</taxon>
        <taxon>Pezizomycotina</taxon>
        <taxon>Sordariomycetes</taxon>
        <taxon>Hypocreomycetidae</taxon>
        <taxon>Glomerellales</taxon>
        <taxon>Glomerellaceae</taxon>
        <taxon>Colletotrichum</taxon>
    </lineage>
</organism>
<dbReference type="Proteomes" id="UP000186583">
    <property type="component" value="Unassembled WGS sequence"/>
</dbReference>
<evidence type="ECO:0000313" key="3">
    <source>
        <dbReference type="Proteomes" id="UP000186583"/>
    </source>
</evidence>
<name>A0A1Q8RL44_9PEZI</name>
<keyword evidence="3" id="KW-1185">Reference proteome</keyword>
<dbReference type="Gene3D" id="3.40.630.30">
    <property type="match status" value="1"/>
</dbReference>
<reference evidence="2 3" key="1">
    <citation type="submission" date="2016-11" db="EMBL/GenBank/DDBJ databases">
        <title>Draft Genome Assembly of Colletotrichum chlorophyti a pathogen of herbaceous plants.</title>
        <authorList>
            <person name="Gan P."/>
            <person name="Narusaka M."/>
            <person name="Tsushima A."/>
            <person name="Narusaka Y."/>
            <person name="Takano Y."/>
            <person name="Shirasu K."/>
        </authorList>
    </citation>
    <scope>NUCLEOTIDE SEQUENCE [LARGE SCALE GENOMIC DNA]</scope>
    <source>
        <strain evidence="2 3">NTL11</strain>
    </source>
</reference>
<dbReference type="GO" id="GO:0016747">
    <property type="term" value="F:acyltransferase activity, transferring groups other than amino-acyl groups"/>
    <property type="evidence" value="ECO:0007669"/>
    <property type="project" value="InterPro"/>
</dbReference>
<comment type="caution">
    <text evidence="2">The sequence shown here is derived from an EMBL/GenBank/DDBJ whole genome shotgun (WGS) entry which is preliminary data.</text>
</comment>
<keyword evidence="2" id="KW-0808">Transferase</keyword>
<evidence type="ECO:0000313" key="2">
    <source>
        <dbReference type="EMBL" id="OLN85055.1"/>
    </source>
</evidence>
<feature type="domain" description="N-acetyltransferase" evidence="1">
    <location>
        <begin position="17"/>
        <end position="202"/>
    </location>
</feature>
<dbReference type="SUPFAM" id="SSF55729">
    <property type="entry name" value="Acyl-CoA N-acyltransferases (Nat)"/>
    <property type="match status" value="1"/>
</dbReference>
<proteinExistence type="predicted"/>